<accession>A0A2J8ACD1</accession>
<dbReference type="PROSITE" id="PS50011">
    <property type="entry name" value="PROTEIN_KINASE_DOM"/>
    <property type="match status" value="1"/>
</dbReference>
<evidence type="ECO:0000256" key="3">
    <source>
        <dbReference type="ARBA" id="ARBA00022741"/>
    </source>
</evidence>
<evidence type="ECO:0000256" key="1">
    <source>
        <dbReference type="ARBA" id="ARBA00022527"/>
    </source>
</evidence>
<dbReference type="InterPro" id="IPR030616">
    <property type="entry name" value="Aur-like"/>
</dbReference>
<dbReference type="EMBL" id="PGGS01000064">
    <property type="protein sequence ID" value="PNH10181.1"/>
    <property type="molecule type" value="Genomic_DNA"/>
</dbReference>
<dbReference type="Pfam" id="PF00069">
    <property type="entry name" value="Pkinase"/>
    <property type="match status" value="1"/>
</dbReference>
<evidence type="ECO:0000256" key="4">
    <source>
        <dbReference type="ARBA" id="ARBA00022777"/>
    </source>
</evidence>
<keyword evidence="11" id="KW-1185">Reference proteome</keyword>
<evidence type="ECO:0000256" key="2">
    <source>
        <dbReference type="ARBA" id="ARBA00022679"/>
    </source>
</evidence>
<evidence type="ECO:0000256" key="8">
    <source>
        <dbReference type="PIRSR" id="PIRSR630616-3"/>
    </source>
</evidence>
<evidence type="ECO:0000256" key="5">
    <source>
        <dbReference type="ARBA" id="ARBA00022840"/>
    </source>
</evidence>
<keyword evidence="5 7" id="KW-0067">ATP-binding</keyword>
<gene>
    <name evidence="10" type="ORF">TSOC_003142</name>
</gene>
<dbReference type="GO" id="GO:0005524">
    <property type="term" value="F:ATP binding"/>
    <property type="evidence" value="ECO:0007669"/>
    <property type="project" value="UniProtKB-KW"/>
</dbReference>
<feature type="domain" description="Protein kinase" evidence="9">
    <location>
        <begin position="1"/>
        <end position="144"/>
    </location>
</feature>
<reference evidence="10 11" key="1">
    <citation type="journal article" date="2017" name="Mol. Biol. Evol.">
        <title>The 4-celled Tetrabaena socialis nuclear genome reveals the essential components for genetic control of cell number at the origin of multicellularity in the volvocine lineage.</title>
        <authorList>
            <person name="Featherston J."/>
            <person name="Arakaki Y."/>
            <person name="Hanschen E.R."/>
            <person name="Ferris P.J."/>
            <person name="Michod R.E."/>
            <person name="Olson B.J.S.C."/>
            <person name="Nozaki H."/>
            <person name="Durand P.M."/>
        </authorList>
    </citation>
    <scope>NUCLEOTIDE SEQUENCE [LARGE SCALE GENOMIC DNA]</scope>
    <source>
        <strain evidence="10 11">NIES-571</strain>
    </source>
</reference>
<dbReference type="PANTHER" id="PTHR24350">
    <property type="entry name" value="SERINE/THREONINE-PROTEIN KINASE IAL-RELATED"/>
    <property type="match status" value="1"/>
</dbReference>
<organism evidence="10 11">
    <name type="scientific">Tetrabaena socialis</name>
    <dbReference type="NCBI Taxonomy" id="47790"/>
    <lineage>
        <taxon>Eukaryota</taxon>
        <taxon>Viridiplantae</taxon>
        <taxon>Chlorophyta</taxon>
        <taxon>core chlorophytes</taxon>
        <taxon>Chlorophyceae</taxon>
        <taxon>CS clade</taxon>
        <taxon>Chlamydomonadales</taxon>
        <taxon>Tetrabaenaceae</taxon>
        <taxon>Tetrabaena</taxon>
    </lineage>
</organism>
<keyword evidence="1" id="KW-0723">Serine/threonine-protein kinase</keyword>
<dbReference type="AlphaFoldDB" id="A0A2J8ACD1"/>
<evidence type="ECO:0000313" key="11">
    <source>
        <dbReference type="Proteomes" id="UP000236333"/>
    </source>
</evidence>
<keyword evidence="2" id="KW-0808">Transferase</keyword>
<dbReference type="InterPro" id="IPR000719">
    <property type="entry name" value="Prot_kinase_dom"/>
</dbReference>
<evidence type="ECO:0000256" key="6">
    <source>
        <dbReference type="PIRSR" id="PIRSR630616-1"/>
    </source>
</evidence>
<dbReference type="OrthoDB" id="346907at2759"/>
<dbReference type="SUPFAM" id="SSF56112">
    <property type="entry name" value="Protein kinase-like (PK-like)"/>
    <property type="match status" value="1"/>
</dbReference>
<evidence type="ECO:0000256" key="7">
    <source>
        <dbReference type="PIRSR" id="PIRSR630616-2"/>
    </source>
</evidence>
<dbReference type="Gene3D" id="1.10.510.10">
    <property type="entry name" value="Transferase(Phosphotransferase) domain 1"/>
    <property type="match status" value="1"/>
</dbReference>
<feature type="cross-link" description="Glycyl lysine isopeptide (Lys-Gly) (interchain with G-Cter in SUMO2)" evidence="8">
    <location>
        <position position="100"/>
    </location>
</feature>
<dbReference type="InterPro" id="IPR011009">
    <property type="entry name" value="Kinase-like_dom_sf"/>
</dbReference>
<feature type="active site" description="Proton acceptor" evidence="6">
    <location>
        <position position="98"/>
    </location>
</feature>
<protein>
    <submittedName>
        <fullName evidence="10">Putative CBL-interacting protein kinase 13</fullName>
    </submittedName>
</protein>
<dbReference type="Proteomes" id="UP000236333">
    <property type="component" value="Unassembled WGS sequence"/>
</dbReference>
<dbReference type="GO" id="GO:0004674">
    <property type="term" value="F:protein serine/threonine kinase activity"/>
    <property type="evidence" value="ECO:0007669"/>
    <property type="project" value="UniProtKB-KW"/>
</dbReference>
<evidence type="ECO:0000259" key="9">
    <source>
        <dbReference type="PROSITE" id="PS50011"/>
    </source>
</evidence>
<evidence type="ECO:0000313" key="10">
    <source>
        <dbReference type="EMBL" id="PNH10181.1"/>
    </source>
</evidence>
<keyword evidence="3 7" id="KW-0547">Nucleotide-binding</keyword>
<name>A0A2J8ACD1_9CHLO</name>
<dbReference type="SMART" id="SM00220">
    <property type="entry name" value="S_TKc"/>
    <property type="match status" value="1"/>
</dbReference>
<feature type="binding site" evidence="7">
    <location>
        <begin position="51"/>
        <end position="53"/>
    </location>
    <ligand>
        <name>ATP</name>
        <dbReference type="ChEBI" id="CHEBI:30616"/>
    </ligand>
</feature>
<comment type="caution">
    <text evidence="10">The sequence shown here is derived from an EMBL/GenBank/DDBJ whole genome shotgun (WGS) entry which is preliminary data.</text>
</comment>
<proteinExistence type="predicted"/>
<sequence>MLTGPLVDCDLRDLHYLQREVLCQRRLQHDHVIGFREVGITTSLCLYLCLEYANGGNLRGLLAGQPGGRLPEDTARWFTQQLVYGLAYCHLQGVFNRDIKPANLLLHSDSESPLMLKLPPGRHGVRTADTRGFNSPLDLQCVLA</sequence>
<keyword evidence="4 10" id="KW-0418">Kinase</keyword>